<evidence type="ECO:0000313" key="2">
    <source>
        <dbReference type="EMBL" id="EKE45178.1"/>
    </source>
</evidence>
<dbReference type="STRING" id="1231392.OCGS_0873"/>
<dbReference type="OrthoDB" id="336094at2"/>
<organism evidence="2 3">
    <name type="scientific">Oceaniovalibus guishaninsula JLT2003</name>
    <dbReference type="NCBI Taxonomy" id="1231392"/>
    <lineage>
        <taxon>Bacteria</taxon>
        <taxon>Pseudomonadati</taxon>
        <taxon>Pseudomonadota</taxon>
        <taxon>Alphaproteobacteria</taxon>
        <taxon>Rhodobacterales</taxon>
        <taxon>Roseobacteraceae</taxon>
        <taxon>Oceaniovalibus</taxon>
    </lineage>
</organism>
<accession>K2HCQ5</accession>
<dbReference type="InterPro" id="IPR046860">
    <property type="entry name" value="SnoaL_5"/>
</dbReference>
<dbReference type="Pfam" id="PF20409">
    <property type="entry name" value="SnoaL_5"/>
    <property type="match status" value="1"/>
</dbReference>
<evidence type="ECO:0000259" key="1">
    <source>
        <dbReference type="Pfam" id="PF20409"/>
    </source>
</evidence>
<dbReference type="eggNOG" id="COG3631">
    <property type="taxonomic scope" value="Bacteria"/>
</dbReference>
<dbReference type="Proteomes" id="UP000006765">
    <property type="component" value="Unassembled WGS sequence"/>
</dbReference>
<reference evidence="2 3" key="1">
    <citation type="journal article" date="2012" name="J. Bacteriol.">
        <title>Draft Genome Sequence of Oceaniovalibus guishaninsula JLT2003T.</title>
        <authorList>
            <person name="Tang K."/>
            <person name="Liu K."/>
            <person name="Jiao N."/>
        </authorList>
    </citation>
    <scope>NUCLEOTIDE SEQUENCE [LARGE SCALE GENOMIC DNA]</scope>
    <source>
        <strain evidence="2 3">JLT2003</strain>
    </source>
</reference>
<dbReference type="AlphaFoldDB" id="K2HCQ5"/>
<comment type="caution">
    <text evidence="2">The sequence shown here is derived from an EMBL/GenBank/DDBJ whole genome shotgun (WGS) entry which is preliminary data.</text>
</comment>
<dbReference type="RefSeq" id="WP_007426026.1">
    <property type="nucleotide sequence ID" value="NZ_AMGO01000011.1"/>
</dbReference>
<keyword evidence="3" id="KW-1185">Reference proteome</keyword>
<feature type="domain" description="SnoaL-like" evidence="1">
    <location>
        <begin position="26"/>
        <end position="121"/>
    </location>
</feature>
<gene>
    <name evidence="2" type="ORF">OCGS_0873</name>
</gene>
<dbReference type="SUPFAM" id="SSF54427">
    <property type="entry name" value="NTF2-like"/>
    <property type="match status" value="1"/>
</dbReference>
<sequence>MELKEIAQALVDGCREGGPAVRRNLDRLYAPDAVSVEAADMGNGRETHGLDGIRGKHDWWDRAMTEHSLSVTGPFWHGDDRFAAMFDVDATDNDSGKRMRMQEIGVYHVENGRIVREEFFYAVDE</sequence>
<protein>
    <recommendedName>
        <fullName evidence="1">SnoaL-like domain-containing protein</fullName>
    </recommendedName>
</protein>
<dbReference type="Gene3D" id="3.10.450.50">
    <property type="match status" value="1"/>
</dbReference>
<dbReference type="InterPro" id="IPR032710">
    <property type="entry name" value="NTF2-like_dom_sf"/>
</dbReference>
<proteinExistence type="predicted"/>
<name>K2HCQ5_9RHOB</name>
<dbReference type="EMBL" id="AMGO01000011">
    <property type="protein sequence ID" value="EKE45178.1"/>
    <property type="molecule type" value="Genomic_DNA"/>
</dbReference>
<evidence type="ECO:0000313" key="3">
    <source>
        <dbReference type="Proteomes" id="UP000006765"/>
    </source>
</evidence>